<organism evidence="2 3">
    <name type="scientific">Paracoccus hibiscisoli</name>
    <dbReference type="NCBI Taxonomy" id="2023261"/>
    <lineage>
        <taxon>Bacteria</taxon>
        <taxon>Pseudomonadati</taxon>
        <taxon>Pseudomonadota</taxon>
        <taxon>Alphaproteobacteria</taxon>
        <taxon>Rhodobacterales</taxon>
        <taxon>Paracoccaceae</taxon>
        <taxon>Paracoccus</taxon>
    </lineage>
</organism>
<feature type="region of interest" description="Disordered" evidence="1">
    <location>
        <begin position="49"/>
        <end position="89"/>
    </location>
</feature>
<dbReference type="OrthoDB" id="7773424at2"/>
<accession>A0A4U0Q6L6</accession>
<proteinExistence type="predicted"/>
<reference evidence="2 3" key="1">
    <citation type="submission" date="2019-04" db="EMBL/GenBank/DDBJ databases">
        <authorList>
            <person name="Li J."/>
        </authorList>
    </citation>
    <scope>NUCLEOTIDE SEQUENCE [LARGE SCALE GENOMIC DNA]</scope>
    <source>
        <strain evidence="2 3">CCTCC AB2016182</strain>
    </source>
</reference>
<protein>
    <submittedName>
        <fullName evidence="2">Uncharacterized protein</fullName>
    </submittedName>
</protein>
<keyword evidence="3" id="KW-1185">Reference proteome</keyword>
<gene>
    <name evidence="2" type="ORF">FA740_19280</name>
</gene>
<evidence type="ECO:0000313" key="2">
    <source>
        <dbReference type="EMBL" id="TJZ76873.1"/>
    </source>
</evidence>
<dbReference type="EMBL" id="SUNH01000078">
    <property type="protein sequence ID" value="TJZ76873.1"/>
    <property type="molecule type" value="Genomic_DNA"/>
</dbReference>
<sequence length="138" mass="14521">MKISRQQIRAYASVQFSGGTSMGVTVSAGNASMDLKCEMMLTAASVEAPDRHGQHSGAGGSDHVHEQAVLVQDHVHDEETSSEGHGSHCKAHACPATAFLTSSDVAQAFLLSKTLDAVRTAPLVELTVSEGLRRPPRA</sequence>
<name>A0A4U0Q6L6_9RHOB</name>
<evidence type="ECO:0000256" key="1">
    <source>
        <dbReference type="SAM" id="MobiDB-lite"/>
    </source>
</evidence>
<comment type="caution">
    <text evidence="2">The sequence shown here is derived from an EMBL/GenBank/DDBJ whole genome shotgun (WGS) entry which is preliminary data.</text>
</comment>
<evidence type="ECO:0000313" key="3">
    <source>
        <dbReference type="Proteomes" id="UP000306223"/>
    </source>
</evidence>
<dbReference type="AlphaFoldDB" id="A0A4U0Q6L6"/>
<dbReference type="Proteomes" id="UP000306223">
    <property type="component" value="Unassembled WGS sequence"/>
</dbReference>